<proteinExistence type="predicted"/>
<dbReference type="InterPro" id="IPR005302">
    <property type="entry name" value="MoCF_Sase_C"/>
</dbReference>
<dbReference type="AlphaFoldDB" id="A0A7W6BQD4"/>
<dbReference type="RefSeq" id="WP_244546008.1">
    <property type="nucleotide sequence ID" value="NZ_FOOA01000011.1"/>
</dbReference>
<gene>
    <name evidence="2" type="ORF">GGR05_001115</name>
</gene>
<dbReference type="Pfam" id="PF03473">
    <property type="entry name" value="MOSC"/>
    <property type="match status" value="1"/>
</dbReference>
<protein>
    <recommendedName>
        <fullName evidence="1">MOSC domain-containing protein</fullName>
    </recommendedName>
</protein>
<dbReference type="PROSITE" id="PS51340">
    <property type="entry name" value="MOSC"/>
    <property type="match status" value="1"/>
</dbReference>
<dbReference type="PANTHER" id="PTHR36930">
    <property type="entry name" value="METAL-SULFUR CLUSTER BIOSYNTHESIS PROTEINS YUAD-RELATED"/>
    <property type="match status" value="1"/>
</dbReference>
<dbReference type="GO" id="GO:0003824">
    <property type="term" value="F:catalytic activity"/>
    <property type="evidence" value="ECO:0007669"/>
    <property type="project" value="InterPro"/>
</dbReference>
<dbReference type="PANTHER" id="PTHR36930:SF1">
    <property type="entry name" value="MOSC DOMAIN-CONTAINING PROTEIN"/>
    <property type="match status" value="1"/>
</dbReference>
<evidence type="ECO:0000313" key="2">
    <source>
        <dbReference type="EMBL" id="MBB3934987.1"/>
    </source>
</evidence>
<keyword evidence="3" id="KW-1185">Reference proteome</keyword>
<dbReference type="GO" id="GO:0030170">
    <property type="term" value="F:pyridoxal phosphate binding"/>
    <property type="evidence" value="ECO:0007669"/>
    <property type="project" value="InterPro"/>
</dbReference>
<dbReference type="Proteomes" id="UP000531216">
    <property type="component" value="Unassembled WGS sequence"/>
</dbReference>
<comment type="caution">
    <text evidence="2">The sequence shown here is derived from an EMBL/GenBank/DDBJ whole genome shotgun (WGS) entry which is preliminary data.</text>
</comment>
<name>A0A7W6BQD4_9HYPH</name>
<evidence type="ECO:0000259" key="1">
    <source>
        <dbReference type="PROSITE" id="PS51340"/>
    </source>
</evidence>
<reference evidence="2 3" key="1">
    <citation type="submission" date="2020-08" db="EMBL/GenBank/DDBJ databases">
        <title>Genomic Encyclopedia of Type Strains, Phase IV (KMG-IV): sequencing the most valuable type-strain genomes for metagenomic binning, comparative biology and taxonomic classification.</title>
        <authorList>
            <person name="Goeker M."/>
        </authorList>
    </citation>
    <scope>NUCLEOTIDE SEQUENCE [LARGE SCALE GENOMIC DNA]</scope>
    <source>
        <strain evidence="2 3">DSM 25024</strain>
    </source>
</reference>
<evidence type="ECO:0000313" key="3">
    <source>
        <dbReference type="Proteomes" id="UP000531216"/>
    </source>
</evidence>
<dbReference type="InterPro" id="IPR052716">
    <property type="entry name" value="MOSC_domain"/>
</dbReference>
<dbReference type="SUPFAM" id="SSF50800">
    <property type="entry name" value="PK beta-barrel domain-like"/>
    <property type="match status" value="1"/>
</dbReference>
<feature type="domain" description="MOSC" evidence="1">
    <location>
        <begin position="18"/>
        <end position="175"/>
    </location>
</feature>
<sequence length="183" mass="20603">MEARVDGLFAGAGPSFETEARNAVDLSFEGLANDRHGGHTRRTGGREPWYPRRTEIRNERQISIVARDELASIAADMELDRIEPEWVGANMSLSGVTRLSWLPPRTLLFFDGGVTLKVDGDNAPCRASGRSIARRFGDNPEIERGFVRHGRHRRGLVTWVEKPGRIELGARVELRLPEQWIYA</sequence>
<accession>A0A7W6BQD4</accession>
<dbReference type="GO" id="GO:0030151">
    <property type="term" value="F:molybdenum ion binding"/>
    <property type="evidence" value="ECO:0007669"/>
    <property type="project" value="InterPro"/>
</dbReference>
<organism evidence="2 3">
    <name type="scientific">Aureimonas phyllosphaerae</name>
    <dbReference type="NCBI Taxonomy" id="1166078"/>
    <lineage>
        <taxon>Bacteria</taxon>
        <taxon>Pseudomonadati</taxon>
        <taxon>Pseudomonadota</taxon>
        <taxon>Alphaproteobacteria</taxon>
        <taxon>Hyphomicrobiales</taxon>
        <taxon>Aurantimonadaceae</taxon>
        <taxon>Aureimonas</taxon>
    </lineage>
</organism>
<dbReference type="InterPro" id="IPR011037">
    <property type="entry name" value="Pyrv_Knase-like_insert_dom_sf"/>
</dbReference>
<dbReference type="EMBL" id="JACIDO010000002">
    <property type="protein sequence ID" value="MBB3934987.1"/>
    <property type="molecule type" value="Genomic_DNA"/>
</dbReference>
<dbReference type="Gene3D" id="2.40.33.20">
    <property type="entry name" value="PK beta-barrel domain-like"/>
    <property type="match status" value="1"/>
</dbReference>